<dbReference type="AlphaFoldDB" id="A0A9D7SWX9"/>
<evidence type="ECO:0000256" key="3">
    <source>
        <dbReference type="ARBA" id="ARBA00022448"/>
    </source>
</evidence>
<gene>
    <name evidence="9" type="ORF">IPP15_08160</name>
</gene>
<dbReference type="Proteomes" id="UP000808337">
    <property type="component" value="Unassembled WGS sequence"/>
</dbReference>
<dbReference type="GO" id="GO:0015562">
    <property type="term" value="F:efflux transmembrane transporter activity"/>
    <property type="evidence" value="ECO:0007669"/>
    <property type="project" value="InterPro"/>
</dbReference>
<proteinExistence type="inferred from homology"/>
<comment type="subcellular location">
    <subcellularLocation>
        <location evidence="1">Cell outer membrane</location>
    </subcellularLocation>
</comment>
<evidence type="ECO:0000313" key="10">
    <source>
        <dbReference type="Proteomes" id="UP000808337"/>
    </source>
</evidence>
<dbReference type="GO" id="GO:1990281">
    <property type="term" value="C:efflux pump complex"/>
    <property type="evidence" value="ECO:0007669"/>
    <property type="project" value="TreeGrafter"/>
</dbReference>
<dbReference type="InterPro" id="IPR051906">
    <property type="entry name" value="TolC-like"/>
</dbReference>
<keyword evidence="8" id="KW-0732">Signal</keyword>
<feature type="chain" id="PRO_5039303914" evidence="8">
    <location>
        <begin position="21"/>
        <end position="476"/>
    </location>
</feature>
<reference evidence="9 10" key="1">
    <citation type="submission" date="2020-10" db="EMBL/GenBank/DDBJ databases">
        <title>Connecting structure to function with the recovery of over 1000 high-quality activated sludge metagenome-assembled genomes encoding full-length rRNA genes using long-read sequencing.</title>
        <authorList>
            <person name="Singleton C.M."/>
            <person name="Petriglieri F."/>
            <person name="Kristensen J.M."/>
            <person name="Kirkegaard R.H."/>
            <person name="Michaelsen T.Y."/>
            <person name="Andersen M.H."/>
            <person name="Karst S.M."/>
            <person name="Dueholm M.S."/>
            <person name="Nielsen P.H."/>
            <person name="Albertsen M."/>
        </authorList>
    </citation>
    <scope>NUCLEOTIDE SEQUENCE [LARGE SCALE GENOMIC DNA]</scope>
    <source>
        <strain evidence="9">Ribe_18-Q3-R11-54_MAXAC.273</strain>
    </source>
</reference>
<dbReference type="InterPro" id="IPR003423">
    <property type="entry name" value="OMP_efflux"/>
</dbReference>
<organism evidence="9 10">
    <name type="scientific">Candidatus Opimibacter skivensis</name>
    <dbReference type="NCBI Taxonomy" id="2982028"/>
    <lineage>
        <taxon>Bacteria</taxon>
        <taxon>Pseudomonadati</taxon>
        <taxon>Bacteroidota</taxon>
        <taxon>Saprospiria</taxon>
        <taxon>Saprospirales</taxon>
        <taxon>Saprospiraceae</taxon>
        <taxon>Candidatus Opimibacter</taxon>
    </lineage>
</organism>
<evidence type="ECO:0000256" key="8">
    <source>
        <dbReference type="SAM" id="SignalP"/>
    </source>
</evidence>
<keyword evidence="7" id="KW-0998">Cell outer membrane</keyword>
<dbReference type="GO" id="GO:0009279">
    <property type="term" value="C:cell outer membrane"/>
    <property type="evidence" value="ECO:0007669"/>
    <property type="project" value="UniProtKB-SubCell"/>
</dbReference>
<name>A0A9D7SWX9_9BACT</name>
<feature type="signal peptide" evidence="8">
    <location>
        <begin position="1"/>
        <end position="20"/>
    </location>
</feature>
<keyword evidence="6" id="KW-0472">Membrane</keyword>
<dbReference type="EMBL" id="JADKGY010000006">
    <property type="protein sequence ID" value="MBK9982384.1"/>
    <property type="molecule type" value="Genomic_DNA"/>
</dbReference>
<sequence length="476" mass="52756">MKKIYFSLLCLFLLSISVAAQEQWNLERCIREALAKSLTIKQANLMKKGSEIEGKRLRMEHLPNLNANTNLGVSFGRVINPVTNLFETENSFYQSVGVNSGLMLFNGFRLNNSIRQNNFQTKASDDDIRQAENDLALNVALAYLNVLFAYENLEIANSRVGLTRHQLDNLDKMIAAGTKPENDRFDIQAQIAIDEQGIVTAQNNIDINLLVLKQQMLMEADFPLVIERPSLDVSQLEALENQSFETVYSAALSTQPNIQAAELREKANQLGIAIARSQMIPSLSIGGNLGTNWSDLEKAPGNFITKKIAQPGVYINGQQTLFEVENSIPTTYNPISYGTQLDNNLGYGFGLTLSVPIFNNYSAKAAVENAKINVINAAISTDLVKQTLKTNIQNALTSAKASKKSLQAAEASSLAAKVALKNADRLAEIGSLNNFEYLSARNRSDTAELNELIARYDYYFKIKVIEYYMGRGIKLN</sequence>
<comment type="caution">
    <text evidence="9">The sequence shown here is derived from an EMBL/GenBank/DDBJ whole genome shotgun (WGS) entry which is preliminary data.</text>
</comment>
<evidence type="ECO:0000256" key="6">
    <source>
        <dbReference type="ARBA" id="ARBA00023136"/>
    </source>
</evidence>
<dbReference type="PANTHER" id="PTHR30026">
    <property type="entry name" value="OUTER MEMBRANE PROTEIN TOLC"/>
    <property type="match status" value="1"/>
</dbReference>
<evidence type="ECO:0000256" key="1">
    <source>
        <dbReference type="ARBA" id="ARBA00004442"/>
    </source>
</evidence>
<protein>
    <submittedName>
        <fullName evidence="9">TolC family protein</fullName>
    </submittedName>
</protein>
<accession>A0A9D7SWX9</accession>
<dbReference type="PANTHER" id="PTHR30026:SF20">
    <property type="entry name" value="OUTER MEMBRANE PROTEIN TOLC"/>
    <property type="match status" value="1"/>
</dbReference>
<keyword evidence="4" id="KW-1134">Transmembrane beta strand</keyword>
<keyword evidence="3" id="KW-0813">Transport</keyword>
<evidence type="ECO:0000256" key="5">
    <source>
        <dbReference type="ARBA" id="ARBA00022692"/>
    </source>
</evidence>
<dbReference type="GO" id="GO:0015288">
    <property type="term" value="F:porin activity"/>
    <property type="evidence" value="ECO:0007669"/>
    <property type="project" value="TreeGrafter"/>
</dbReference>
<evidence type="ECO:0000256" key="4">
    <source>
        <dbReference type="ARBA" id="ARBA00022452"/>
    </source>
</evidence>
<dbReference type="SUPFAM" id="SSF56954">
    <property type="entry name" value="Outer membrane efflux proteins (OEP)"/>
    <property type="match status" value="1"/>
</dbReference>
<evidence type="ECO:0000256" key="7">
    <source>
        <dbReference type="ARBA" id="ARBA00023237"/>
    </source>
</evidence>
<keyword evidence="5" id="KW-0812">Transmembrane</keyword>
<dbReference type="Gene3D" id="1.20.1600.10">
    <property type="entry name" value="Outer membrane efflux proteins (OEP)"/>
    <property type="match status" value="1"/>
</dbReference>
<evidence type="ECO:0000256" key="2">
    <source>
        <dbReference type="ARBA" id="ARBA00007613"/>
    </source>
</evidence>
<comment type="similarity">
    <text evidence="2">Belongs to the outer membrane factor (OMF) (TC 1.B.17) family.</text>
</comment>
<evidence type="ECO:0000313" key="9">
    <source>
        <dbReference type="EMBL" id="MBK9982384.1"/>
    </source>
</evidence>
<dbReference type="Pfam" id="PF02321">
    <property type="entry name" value="OEP"/>
    <property type="match status" value="2"/>
</dbReference>